<evidence type="ECO:0000313" key="1">
    <source>
        <dbReference type="EMBL" id="KFC17912.1"/>
    </source>
</evidence>
<proteinExistence type="predicted"/>
<evidence type="ECO:0000313" key="2">
    <source>
        <dbReference type="Proteomes" id="UP000028623"/>
    </source>
</evidence>
<organism evidence="1 2">
    <name type="scientific">Epilithonimonas lactis</name>
    <dbReference type="NCBI Taxonomy" id="421072"/>
    <lineage>
        <taxon>Bacteria</taxon>
        <taxon>Pseudomonadati</taxon>
        <taxon>Bacteroidota</taxon>
        <taxon>Flavobacteriia</taxon>
        <taxon>Flavobacteriales</taxon>
        <taxon>Weeksellaceae</taxon>
        <taxon>Chryseobacterium group</taxon>
        <taxon>Epilithonimonas</taxon>
    </lineage>
</organism>
<dbReference type="EMBL" id="JPLY01000009">
    <property type="protein sequence ID" value="KFC17912.1"/>
    <property type="molecule type" value="Genomic_DNA"/>
</dbReference>
<dbReference type="Proteomes" id="UP000028623">
    <property type="component" value="Unassembled WGS sequence"/>
</dbReference>
<dbReference type="Pfam" id="PF20217">
    <property type="entry name" value="DUF6577"/>
    <property type="match status" value="1"/>
</dbReference>
<comment type="caution">
    <text evidence="1">The sequence shown here is derived from an EMBL/GenBank/DDBJ whole genome shotgun (WGS) entry which is preliminary data.</text>
</comment>
<reference evidence="1 2" key="1">
    <citation type="submission" date="2014-07" db="EMBL/GenBank/DDBJ databases">
        <title>Epilithonimonas lactis LMG 22401 Genome.</title>
        <authorList>
            <person name="Pipes S.E."/>
            <person name="Stropko S.J."/>
        </authorList>
    </citation>
    <scope>NUCLEOTIDE SEQUENCE [LARGE SCALE GENOMIC DNA]</scope>
    <source>
        <strain evidence="1 2">LMG 24401</strain>
    </source>
</reference>
<dbReference type="RefSeq" id="WP_034979467.1">
    <property type="nucleotide sequence ID" value="NZ_FOFI01000001.1"/>
</dbReference>
<protein>
    <submittedName>
        <fullName evidence="1">Uncharacterized protein</fullName>
    </submittedName>
</protein>
<dbReference type="STRING" id="421072.SAMN04488097_1094"/>
<accession>A0A085B617</accession>
<dbReference type="eggNOG" id="ENOG502ZAD1">
    <property type="taxonomic scope" value="Bacteria"/>
</dbReference>
<dbReference type="AlphaFoldDB" id="A0A085B617"/>
<sequence>MAETLEKHIGRYFKESERLSKQKLVESIKKDFPTWSDNTINMYLSKLKKEGVINAPSRGIYELDGQKPFQPNISTTLKRIFNKVKREFPYISFCVWDTVWLNDFMRHQPFKHYTVVEVEKDASESVFTFLTDTIKSVFFNPDEEIFDRYIHNQDEVLIVKNMVSEPPLIEKDKIIIPALEKLLVDMLIDTSLFSAQQNEKEFIMRSVMEKYTLNELKMRRYAVRRNREEEIDELINISLAK</sequence>
<keyword evidence="2" id="KW-1185">Reference proteome</keyword>
<name>A0A085B617_9FLAO</name>
<dbReference type="InterPro" id="IPR046484">
    <property type="entry name" value="DUF6577"/>
</dbReference>
<gene>
    <name evidence="1" type="ORF">IO89_19110</name>
</gene>
<dbReference type="OrthoDB" id="594275at2"/>